<keyword evidence="8" id="KW-1185">Reference proteome</keyword>
<accession>A0ABX7DY59</accession>
<evidence type="ECO:0000256" key="4">
    <source>
        <dbReference type="ARBA" id="ARBA00022989"/>
    </source>
</evidence>
<keyword evidence="4 6" id="KW-1133">Transmembrane helix</keyword>
<dbReference type="PANTHER" id="PTHR30250:SF28">
    <property type="entry name" value="POLYSACCHARIDE BIOSYNTHESIS PROTEIN"/>
    <property type="match status" value="1"/>
</dbReference>
<evidence type="ECO:0000313" key="7">
    <source>
        <dbReference type="EMBL" id="QQZ07865.1"/>
    </source>
</evidence>
<dbReference type="Proteomes" id="UP000595691">
    <property type="component" value="Chromosome"/>
</dbReference>
<feature type="transmembrane region" description="Helical" evidence="6">
    <location>
        <begin position="341"/>
        <end position="362"/>
    </location>
</feature>
<organism evidence="7 8">
    <name type="scientific">Heyndrickxia vini</name>
    <dbReference type="NCBI Taxonomy" id="1476025"/>
    <lineage>
        <taxon>Bacteria</taxon>
        <taxon>Bacillati</taxon>
        <taxon>Bacillota</taxon>
        <taxon>Bacilli</taxon>
        <taxon>Bacillales</taxon>
        <taxon>Bacillaceae</taxon>
        <taxon>Heyndrickxia</taxon>
    </lineage>
</organism>
<feature type="transmembrane region" description="Helical" evidence="6">
    <location>
        <begin position="374"/>
        <end position="391"/>
    </location>
</feature>
<keyword evidence="3 6" id="KW-0812">Transmembrane</keyword>
<dbReference type="InterPro" id="IPR050833">
    <property type="entry name" value="Poly_Biosynth_Transport"/>
</dbReference>
<evidence type="ECO:0000256" key="1">
    <source>
        <dbReference type="ARBA" id="ARBA00004651"/>
    </source>
</evidence>
<comment type="subcellular location">
    <subcellularLocation>
        <location evidence="1">Cell membrane</location>
        <topology evidence="1">Multi-pass membrane protein</topology>
    </subcellularLocation>
</comment>
<dbReference type="EMBL" id="CP065425">
    <property type="protein sequence ID" value="QQZ07865.1"/>
    <property type="molecule type" value="Genomic_DNA"/>
</dbReference>
<gene>
    <name evidence="7" type="ORF">I5776_12270</name>
</gene>
<evidence type="ECO:0000313" key="8">
    <source>
        <dbReference type="Proteomes" id="UP000595691"/>
    </source>
</evidence>
<proteinExistence type="predicted"/>
<feature type="transmembrane region" description="Helical" evidence="6">
    <location>
        <begin position="52"/>
        <end position="71"/>
    </location>
</feature>
<feature type="transmembrane region" description="Helical" evidence="6">
    <location>
        <begin position="308"/>
        <end position="329"/>
    </location>
</feature>
<keyword evidence="2" id="KW-1003">Cell membrane</keyword>
<keyword evidence="5 6" id="KW-0472">Membrane</keyword>
<name>A0ABX7DY59_9BACI</name>
<dbReference type="RefSeq" id="WP_202776696.1">
    <property type="nucleotide sequence ID" value="NZ_CP065425.1"/>
</dbReference>
<dbReference type="PANTHER" id="PTHR30250">
    <property type="entry name" value="PST FAMILY PREDICTED COLANIC ACID TRANSPORTER"/>
    <property type="match status" value="1"/>
</dbReference>
<feature type="transmembrane region" description="Helical" evidence="6">
    <location>
        <begin position="92"/>
        <end position="111"/>
    </location>
</feature>
<protein>
    <submittedName>
        <fullName evidence="7">Oligosaccharide flippase family protein</fullName>
    </submittedName>
</protein>
<dbReference type="Pfam" id="PF13440">
    <property type="entry name" value="Polysacc_synt_3"/>
    <property type="match status" value="1"/>
</dbReference>
<reference evidence="7 8" key="1">
    <citation type="submission" date="2020-11" db="EMBL/GenBank/DDBJ databases">
        <title>Taxonomic evaluation of the Bacillus sporothermodurans group of bacteria based on whole genome sequences.</title>
        <authorList>
            <person name="Fiedler G."/>
            <person name="Herbstmann A.-D."/>
            <person name="Doll E."/>
            <person name="Wenning M."/>
            <person name="Brinks E."/>
            <person name="Kabisch J."/>
            <person name="Breitenwieser F."/>
            <person name="Lappann M."/>
            <person name="Boehnlein C."/>
            <person name="Franz C."/>
        </authorList>
    </citation>
    <scope>NUCLEOTIDE SEQUENCE [LARGE SCALE GENOMIC DNA]</scope>
    <source>
        <strain evidence="7 8">JCM 19841</strain>
    </source>
</reference>
<evidence type="ECO:0000256" key="5">
    <source>
        <dbReference type="ARBA" id="ARBA00023136"/>
    </source>
</evidence>
<feature type="transmembrane region" description="Helical" evidence="6">
    <location>
        <begin position="123"/>
        <end position="140"/>
    </location>
</feature>
<feature type="transmembrane region" description="Helical" evidence="6">
    <location>
        <begin position="397"/>
        <end position="419"/>
    </location>
</feature>
<evidence type="ECO:0000256" key="2">
    <source>
        <dbReference type="ARBA" id="ARBA00022475"/>
    </source>
</evidence>
<evidence type="ECO:0000256" key="6">
    <source>
        <dbReference type="SAM" id="Phobius"/>
    </source>
</evidence>
<sequence length="437" mass="49527">MKMIANLKSFISNNHFMKSISILAAGTALSQLFLLLTTPILTHLYSPEEFGIFSIYLSILYSVSVIASLMYDQAVPLPKDEQEAWDTLMLSLIIVIFMSVFVLIAAWILPIGEWLDAPELEHYAWLLAFSVFGIGWFQALNSWNIRTEDYLSISKSKINMNSGQMVSQITFGIFQTGILGLLAGEVIGRISGFLTLLRFIFKNKPHVRLFCLNGLKKVFIRYKNFPLLSSWSALINVSGTHMPAVFLAVHYGPAVAGWYLLAEKILTVPEALLGYSAKQVYMSQSAKLSTKGRELNALFWMIVKRMSILSLVIIGLIFLIVPSIIPFLFGEAWKEAGKYVQIISILYFMKMVVNPISGNFYALESQNYQMISEGIRFFFICLSMILSFFYIENPTTAIFCISILTSIGYLTNGFFSWYVMKIRFPNEDKPLHSNESR</sequence>
<evidence type="ECO:0000256" key="3">
    <source>
        <dbReference type="ARBA" id="ARBA00022692"/>
    </source>
</evidence>